<proteinExistence type="predicted"/>
<dbReference type="STRING" id="54.SAMN02745121_03172"/>
<reference evidence="2" key="1">
    <citation type="submission" date="2016-10" db="EMBL/GenBank/DDBJ databases">
        <authorList>
            <person name="Varghese N."/>
            <person name="Submissions S."/>
        </authorList>
    </citation>
    <scope>NUCLEOTIDE SEQUENCE [LARGE SCALE GENOMIC DNA]</scope>
    <source>
        <strain evidence="2">ATCC 25963</strain>
    </source>
</reference>
<accession>A0A1I1Y551</accession>
<dbReference type="OrthoDB" id="5450709at2"/>
<gene>
    <name evidence="1" type="ORF">SAMN02745121_03172</name>
</gene>
<name>A0A1I1Y551_9BACT</name>
<dbReference type="AlphaFoldDB" id="A0A1I1Y551"/>
<evidence type="ECO:0008006" key="3">
    <source>
        <dbReference type="Google" id="ProtNLM"/>
    </source>
</evidence>
<sequence length="362" mass="39868">MRWIPLSVALVLAAEPAPIGGQLRGGIYVRSDSDRTTVISPRAHVRQQLGSPQTQLDISYSLDAWTSASVDIRTAATPMVRENRHEGVVGVERERGNTAWAASYRFSHEPDYLANSATLGGKVDLAQRTITLAGRLFGALDRVGRAGDPTFREPLRAGGALVSATFVLTKTTLLQFAYELRGALGYMASPYRFVAVGSGDGLCDETAEFCLPEVHPRRRNRHAWVLRGRQALHRKVSLGATYRFYYDSWQLRSHTASVDLAVMPARGATLALEYRHYAQSSTFFYRARYMSPGPGGYFTRDRELSSLGSQRLALHGTYTRPLKRGAIEVGALVAGTRIGYDDFVGLSRVFALELSAMLGGRY</sequence>
<organism evidence="1 2">
    <name type="scientific">Nannocystis exedens</name>
    <dbReference type="NCBI Taxonomy" id="54"/>
    <lineage>
        <taxon>Bacteria</taxon>
        <taxon>Pseudomonadati</taxon>
        <taxon>Myxococcota</taxon>
        <taxon>Polyangia</taxon>
        <taxon>Nannocystales</taxon>
        <taxon>Nannocystaceae</taxon>
        <taxon>Nannocystis</taxon>
    </lineage>
</organism>
<dbReference type="Pfam" id="PF12094">
    <property type="entry name" value="DUF3570"/>
    <property type="match status" value="1"/>
</dbReference>
<protein>
    <recommendedName>
        <fullName evidence="3">DUF3570 domain-containing protein</fullName>
    </recommendedName>
</protein>
<evidence type="ECO:0000313" key="2">
    <source>
        <dbReference type="Proteomes" id="UP000199400"/>
    </source>
</evidence>
<dbReference type="InterPro" id="IPR021953">
    <property type="entry name" value="DUF3570"/>
</dbReference>
<dbReference type="EMBL" id="FOMX01000009">
    <property type="protein sequence ID" value="SFE14696.1"/>
    <property type="molecule type" value="Genomic_DNA"/>
</dbReference>
<evidence type="ECO:0000313" key="1">
    <source>
        <dbReference type="EMBL" id="SFE14696.1"/>
    </source>
</evidence>
<dbReference type="Proteomes" id="UP000199400">
    <property type="component" value="Unassembled WGS sequence"/>
</dbReference>
<keyword evidence="2" id="KW-1185">Reference proteome</keyword>